<keyword evidence="4" id="KW-0934">Plastid</keyword>
<dbReference type="Gramene" id="PNW84348">
    <property type="protein sequence ID" value="PNW84348"/>
    <property type="gene ID" value="CHLRE_04g231222v5"/>
</dbReference>
<comment type="similarity">
    <text evidence="2 11">Belongs to the chaperonin (HSP60) family.</text>
</comment>
<dbReference type="CDD" id="cd03344">
    <property type="entry name" value="GroEL"/>
    <property type="match status" value="1"/>
</dbReference>
<evidence type="ECO:0000256" key="1">
    <source>
        <dbReference type="ARBA" id="ARBA00004474"/>
    </source>
</evidence>
<dbReference type="ExpressionAtlas" id="A0A2K3DUZ4">
    <property type="expression patterns" value="baseline and differential"/>
</dbReference>
<dbReference type="InterPro" id="IPR036772">
    <property type="entry name" value="SRCR-like_dom_sf"/>
</dbReference>
<comment type="subcellular location">
    <subcellularLocation>
        <location evidence="1">Plastid</location>
    </subcellularLocation>
</comment>
<keyword evidence="3" id="KW-0150">Chloroplast</keyword>
<gene>
    <name evidence="14" type="ORF">CHLRE_04g231222v5</name>
</gene>
<evidence type="ECO:0000256" key="3">
    <source>
        <dbReference type="ARBA" id="ARBA00022528"/>
    </source>
</evidence>
<proteinExistence type="inferred from homology"/>
<evidence type="ECO:0000256" key="6">
    <source>
        <dbReference type="ARBA" id="ARBA00022840"/>
    </source>
</evidence>
<dbReference type="NCBIfam" id="NF009489">
    <property type="entry name" value="PRK12851.1"/>
    <property type="match status" value="1"/>
</dbReference>
<dbReference type="GO" id="GO:0042026">
    <property type="term" value="P:protein refolding"/>
    <property type="evidence" value="ECO:0007669"/>
    <property type="project" value="InterPro"/>
</dbReference>
<dbReference type="FunFam" id="3.50.7.10:FF:000001">
    <property type="entry name" value="60 kDa chaperonin"/>
    <property type="match status" value="1"/>
</dbReference>
<evidence type="ECO:0000256" key="11">
    <source>
        <dbReference type="RuleBase" id="RU000418"/>
    </source>
</evidence>
<evidence type="ECO:0000313" key="15">
    <source>
        <dbReference type="Proteomes" id="UP000006906"/>
    </source>
</evidence>
<dbReference type="SUPFAM" id="SSF56487">
    <property type="entry name" value="SRCR-like"/>
    <property type="match status" value="1"/>
</dbReference>
<dbReference type="NCBIfam" id="NF000592">
    <property type="entry name" value="PRK00013.1"/>
    <property type="match status" value="1"/>
</dbReference>
<organism evidence="14 15">
    <name type="scientific">Chlamydomonas reinhardtii</name>
    <name type="common">Chlamydomonas smithii</name>
    <dbReference type="NCBI Taxonomy" id="3055"/>
    <lineage>
        <taxon>Eukaryota</taxon>
        <taxon>Viridiplantae</taxon>
        <taxon>Chlorophyta</taxon>
        <taxon>core chlorophytes</taxon>
        <taxon>Chlorophyceae</taxon>
        <taxon>CS clade</taxon>
        <taxon>Chlamydomonadales</taxon>
        <taxon>Chlamydomonadaceae</taxon>
        <taxon>Chlamydomonas</taxon>
    </lineage>
</organism>
<dbReference type="RefSeq" id="XP_042925458.1">
    <property type="nucleotide sequence ID" value="XM_043062105.1"/>
</dbReference>
<evidence type="ECO:0000256" key="8">
    <source>
        <dbReference type="ARBA" id="ARBA00023186"/>
    </source>
</evidence>
<dbReference type="InParanoid" id="A0A2K3DUZ4"/>
<dbReference type="PRINTS" id="PR00298">
    <property type="entry name" value="CHAPERONIN60"/>
</dbReference>
<dbReference type="Proteomes" id="UP000006906">
    <property type="component" value="Chromosome 4"/>
</dbReference>
<dbReference type="OrthoDB" id="1733909at2759"/>
<evidence type="ECO:0000256" key="4">
    <source>
        <dbReference type="ARBA" id="ARBA00022640"/>
    </source>
</evidence>
<dbReference type="PROSITE" id="PS50287">
    <property type="entry name" value="SRCR_2"/>
    <property type="match status" value="1"/>
</dbReference>
<dbReference type="Gene3D" id="3.10.250.10">
    <property type="entry name" value="SRCR-like domain"/>
    <property type="match status" value="1"/>
</dbReference>
<feature type="region of interest" description="Disordered" evidence="12">
    <location>
        <begin position="1"/>
        <end position="24"/>
    </location>
</feature>
<evidence type="ECO:0000256" key="9">
    <source>
        <dbReference type="ARBA" id="ARBA00058559"/>
    </source>
</evidence>
<dbReference type="Gene3D" id="3.30.260.10">
    <property type="entry name" value="TCP-1-like chaperonin intermediate domain"/>
    <property type="match status" value="1"/>
</dbReference>
<dbReference type="Pfam" id="PF00530">
    <property type="entry name" value="SRCR"/>
    <property type="match status" value="1"/>
</dbReference>
<reference evidence="14 15" key="1">
    <citation type="journal article" date="2007" name="Science">
        <title>The Chlamydomonas genome reveals the evolution of key animal and plant functions.</title>
        <authorList>
            <person name="Merchant S.S."/>
            <person name="Prochnik S.E."/>
            <person name="Vallon O."/>
            <person name="Harris E.H."/>
            <person name="Karpowicz S.J."/>
            <person name="Witman G.B."/>
            <person name="Terry A."/>
            <person name="Salamov A."/>
            <person name="Fritz-Laylin L.K."/>
            <person name="Marechal-Drouard L."/>
            <person name="Marshall W.F."/>
            <person name="Qu L.H."/>
            <person name="Nelson D.R."/>
            <person name="Sanderfoot A.A."/>
            <person name="Spalding M.H."/>
            <person name="Kapitonov V.V."/>
            <person name="Ren Q."/>
            <person name="Ferris P."/>
            <person name="Lindquist E."/>
            <person name="Shapiro H."/>
            <person name="Lucas S.M."/>
            <person name="Grimwood J."/>
            <person name="Schmutz J."/>
            <person name="Cardol P."/>
            <person name="Cerutti H."/>
            <person name="Chanfreau G."/>
            <person name="Chen C.L."/>
            <person name="Cognat V."/>
            <person name="Croft M.T."/>
            <person name="Dent R."/>
            <person name="Dutcher S."/>
            <person name="Fernandez E."/>
            <person name="Fukuzawa H."/>
            <person name="Gonzalez-Ballester D."/>
            <person name="Gonzalez-Halphen D."/>
            <person name="Hallmann A."/>
            <person name="Hanikenne M."/>
            <person name="Hippler M."/>
            <person name="Inwood W."/>
            <person name="Jabbari K."/>
            <person name="Kalanon M."/>
            <person name="Kuras R."/>
            <person name="Lefebvre P.A."/>
            <person name="Lemaire S.D."/>
            <person name="Lobanov A.V."/>
            <person name="Lohr M."/>
            <person name="Manuell A."/>
            <person name="Meier I."/>
            <person name="Mets L."/>
            <person name="Mittag M."/>
            <person name="Mittelmeier T."/>
            <person name="Moroney J.V."/>
            <person name="Moseley J."/>
            <person name="Napoli C."/>
            <person name="Nedelcu A.M."/>
            <person name="Niyogi K."/>
            <person name="Novoselov S.V."/>
            <person name="Paulsen I.T."/>
            <person name="Pazour G."/>
            <person name="Purton S."/>
            <person name="Ral J.P."/>
            <person name="Riano-Pachon D.M."/>
            <person name="Riekhof W."/>
            <person name="Rymarquis L."/>
            <person name="Schroda M."/>
            <person name="Stern D."/>
            <person name="Umen J."/>
            <person name="Willows R."/>
            <person name="Wilson N."/>
            <person name="Zimmer S.L."/>
            <person name="Allmer J."/>
            <person name="Balk J."/>
            <person name="Bisova K."/>
            <person name="Chen C.J."/>
            <person name="Elias M."/>
            <person name="Gendler K."/>
            <person name="Hauser C."/>
            <person name="Lamb M.R."/>
            <person name="Ledford H."/>
            <person name="Long J.C."/>
            <person name="Minagawa J."/>
            <person name="Page M.D."/>
            <person name="Pan J."/>
            <person name="Pootakham W."/>
            <person name="Roje S."/>
            <person name="Rose A."/>
            <person name="Stahlberg E."/>
            <person name="Terauchi A.M."/>
            <person name="Yang P."/>
            <person name="Ball S."/>
            <person name="Bowler C."/>
            <person name="Dieckmann C.L."/>
            <person name="Gladyshev V.N."/>
            <person name="Green P."/>
            <person name="Jorgensen R."/>
            <person name="Mayfield S."/>
            <person name="Mueller-Roeber B."/>
            <person name="Rajamani S."/>
            <person name="Sayre R.T."/>
            <person name="Brokstein P."/>
            <person name="Dubchak I."/>
            <person name="Goodstein D."/>
            <person name="Hornick L."/>
            <person name="Huang Y.W."/>
            <person name="Jhaveri J."/>
            <person name="Luo Y."/>
            <person name="Martinez D."/>
            <person name="Ngau W.C."/>
            <person name="Otillar B."/>
            <person name="Poliakov A."/>
            <person name="Porter A."/>
            <person name="Szajkowski L."/>
            <person name="Werner G."/>
            <person name="Zhou K."/>
            <person name="Grigoriev I.V."/>
            <person name="Rokhsar D.S."/>
            <person name="Grossman A.R."/>
        </authorList>
    </citation>
    <scope>NUCLEOTIDE SEQUENCE [LARGE SCALE GENOMIC DNA]</scope>
    <source>
        <strain evidence="15">CC-503</strain>
    </source>
</reference>
<dbReference type="GO" id="GO:0006457">
    <property type="term" value="P:protein folding"/>
    <property type="evidence" value="ECO:0000318"/>
    <property type="project" value="GO_Central"/>
</dbReference>
<dbReference type="Pfam" id="PF00118">
    <property type="entry name" value="Cpn60_TCP1"/>
    <property type="match status" value="2"/>
</dbReference>
<dbReference type="GO" id="GO:0009536">
    <property type="term" value="C:plastid"/>
    <property type="evidence" value="ECO:0007669"/>
    <property type="project" value="UniProtKB-SubCell"/>
</dbReference>
<evidence type="ECO:0000256" key="7">
    <source>
        <dbReference type="ARBA" id="ARBA00023157"/>
    </source>
</evidence>
<sequence length="1001" mass="106118">MAQSQLAKGSRQTTGRPFQNKPARAARRLVIRAADAKEIVFDQESRRRLQAGINKVADAVGVTLGPRGRNVVLEQKFGVPQVINDGVSIARAIELKDPVENAGAQLIKEVAGRTNDAAGDGTTTASVLAREMIHYGLQSVTAGANPIAVKRGLDKTAEYLVAKLKEHAKPVKGRDDIKVLPYGDSLDDLRCMWNGFSFAECLVNKRLNGLDMGRGLLPVEFQHLLARTRHELAGLMGAEAEVRVGTPVRLAQSGPAADPLPPGGGSDTLHQVAYTDLMAANAESLLRSHAAEHVPILWLDRLVGNVTGLPADVAKVYDNWKSVCRALHYFTLQPDQRRDWRVKDLLEARASQNLAGRAEFRTTFIAAQMCQARSFTLLVSLLIVVGSLQWASGSDKVFIATKGDEPSKGHDISLELNDDCTGLSSVLLASCRELGGGSGHYATGSGDLQHAHGAADVDRRRQLASASKLSFTLRLAGGGRVSPSGTAKSGWLQASADGGATWGAVCSKHWGSEEATVACRQLGGGSTALGLPRSAASAGFAASVPAPTAAAASALLHVQSVTAGANPIAVKRGLDKTAEYLVAKLKEHAKPVKGRDDIKNVASISAGNDNAIGEMIADALDKVGSNGVLSIETSNSTETVVEVQEGMEIDRGYISPQFVTNQERLLVEYDNCRVLVTDQKIDAIRDIIPILEQVTRLNAPLLIIAEDVSGEALATLVVNKLRGVLNVCAIKAPGFGERRKSLLQDIAIVTGAEFIAKDLGMKVEQAVVEQLGVARKVTVANNTTTLIADAASKDEIEMRIAQLKKELAETDSVYDTEKLSERIAKLSGGVAVIKVGAATEAELEDRKLRIEDAKNATFAAVEEGIVPGGGAALLHLSELVPAFKETLTDAEEKLGADIVMKSLRAPCRLIADNAGVEGEVIVQRLLGKPFEVGYNAMIDKVENLLDAGVIDPAKVTRNGLLNSVSIAGIMLTTQAVMVEKHKPSEIPGGMTASGMPSGMTI</sequence>
<dbReference type="SUPFAM" id="SSF52029">
    <property type="entry name" value="GroEL apical domain-like"/>
    <property type="match status" value="1"/>
</dbReference>
<dbReference type="InterPro" id="IPR002423">
    <property type="entry name" value="Cpn60/GroEL/TCP-1"/>
</dbReference>
<evidence type="ECO:0000256" key="10">
    <source>
        <dbReference type="ARBA" id="ARBA00062746"/>
    </source>
</evidence>
<comment type="function">
    <text evidence="9">This protein binds RuBisCO small and large subunits and is implicated in the assembly of the enzyme oligomer.</text>
</comment>
<dbReference type="SMART" id="SM00202">
    <property type="entry name" value="SR"/>
    <property type="match status" value="1"/>
</dbReference>
<feature type="compositionally biased region" description="Polar residues" evidence="12">
    <location>
        <begin position="1"/>
        <end position="17"/>
    </location>
</feature>
<comment type="subunit">
    <text evidence="10">Oligomer of probably six alpha and six beta subunits.</text>
</comment>
<dbReference type="KEGG" id="cre:CHLRE_04g231222v5"/>
<dbReference type="InterPro" id="IPR001844">
    <property type="entry name" value="Cpn60/GroEL"/>
</dbReference>
<dbReference type="Gene3D" id="1.10.560.10">
    <property type="entry name" value="GroEL-like equatorial domain"/>
    <property type="match status" value="2"/>
</dbReference>
<evidence type="ECO:0000256" key="2">
    <source>
        <dbReference type="ARBA" id="ARBA00006607"/>
    </source>
</evidence>
<evidence type="ECO:0000256" key="5">
    <source>
        <dbReference type="ARBA" id="ARBA00022741"/>
    </source>
</evidence>
<dbReference type="SUPFAM" id="SSF48592">
    <property type="entry name" value="GroEL equatorial domain-like"/>
    <property type="match status" value="2"/>
</dbReference>
<dbReference type="GO" id="GO:0005524">
    <property type="term" value="F:ATP binding"/>
    <property type="evidence" value="ECO:0007669"/>
    <property type="project" value="UniProtKB-KW"/>
</dbReference>
<dbReference type="GeneID" id="5729243"/>
<dbReference type="GO" id="GO:0016020">
    <property type="term" value="C:membrane"/>
    <property type="evidence" value="ECO:0007669"/>
    <property type="project" value="InterPro"/>
</dbReference>
<protein>
    <recommendedName>
        <fullName evidence="13">SRCR domain-containing protein</fullName>
    </recommendedName>
</protein>
<keyword evidence="7" id="KW-1015">Disulfide bond</keyword>
<dbReference type="InterPro" id="IPR027413">
    <property type="entry name" value="GROEL-like_equatorial_sf"/>
</dbReference>
<dbReference type="InterPro" id="IPR027409">
    <property type="entry name" value="GroEL-like_apical_dom_sf"/>
</dbReference>
<keyword evidence="8" id="KW-0143">Chaperone</keyword>
<dbReference type="AlphaFoldDB" id="A0A2K3DUZ4"/>
<dbReference type="Gene3D" id="3.50.7.10">
    <property type="entry name" value="GroEL"/>
    <property type="match status" value="1"/>
</dbReference>
<dbReference type="EMBL" id="CM008965">
    <property type="protein sequence ID" value="PNW84348.1"/>
    <property type="molecule type" value="Genomic_DNA"/>
</dbReference>
<evidence type="ECO:0000259" key="13">
    <source>
        <dbReference type="PROSITE" id="PS50287"/>
    </source>
</evidence>
<name>A0A2K3DUZ4_CHLRE</name>
<dbReference type="NCBIfam" id="NF009487">
    <property type="entry name" value="PRK12849.1"/>
    <property type="match status" value="1"/>
</dbReference>
<dbReference type="STRING" id="3055.A0A2K3DUZ4"/>
<evidence type="ECO:0000256" key="12">
    <source>
        <dbReference type="SAM" id="MobiDB-lite"/>
    </source>
</evidence>
<dbReference type="InterPro" id="IPR018370">
    <property type="entry name" value="Chaperonin_Cpn60_CS"/>
</dbReference>
<feature type="domain" description="SRCR" evidence="13">
    <location>
        <begin position="473"/>
        <end position="526"/>
    </location>
</feature>
<dbReference type="InterPro" id="IPR027410">
    <property type="entry name" value="TCP-1-like_intermed_sf"/>
</dbReference>
<dbReference type="SUPFAM" id="SSF54849">
    <property type="entry name" value="GroEL-intermediate domain like"/>
    <property type="match status" value="1"/>
</dbReference>
<evidence type="ECO:0000313" key="14">
    <source>
        <dbReference type="EMBL" id="PNW84348.1"/>
    </source>
</evidence>
<dbReference type="PANTHER" id="PTHR45633">
    <property type="entry name" value="60 KDA HEAT SHOCK PROTEIN, MITOCHONDRIAL"/>
    <property type="match status" value="1"/>
</dbReference>
<dbReference type="NCBIfam" id="NF009488">
    <property type="entry name" value="PRK12850.1"/>
    <property type="match status" value="1"/>
</dbReference>
<keyword evidence="6" id="KW-0067">ATP-binding</keyword>
<keyword evidence="15" id="KW-1185">Reference proteome</keyword>
<dbReference type="GO" id="GO:0140662">
    <property type="term" value="F:ATP-dependent protein folding chaperone"/>
    <property type="evidence" value="ECO:0007669"/>
    <property type="project" value="InterPro"/>
</dbReference>
<keyword evidence="5" id="KW-0547">Nucleotide-binding</keyword>
<dbReference type="InterPro" id="IPR001190">
    <property type="entry name" value="SRCR"/>
</dbReference>
<dbReference type="PROSITE" id="PS00296">
    <property type="entry name" value="CHAPERONINS_CPN60"/>
    <property type="match status" value="1"/>
</dbReference>
<accession>A0A2K3DUZ4</accession>